<protein>
    <recommendedName>
        <fullName evidence="2">histidine kinase</fullName>
        <ecNumber evidence="2">2.7.13.3</ecNumber>
    </recommendedName>
</protein>
<dbReference type="GO" id="GO:0000155">
    <property type="term" value="F:phosphorelay sensor kinase activity"/>
    <property type="evidence" value="ECO:0007669"/>
    <property type="project" value="InterPro"/>
</dbReference>
<dbReference type="STRING" id="1279009.ADICEAN_00939"/>
<dbReference type="Gene3D" id="3.30.450.20">
    <property type="entry name" value="PAS domain"/>
    <property type="match status" value="4"/>
</dbReference>
<dbReference type="CDD" id="cd00082">
    <property type="entry name" value="HisKA"/>
    <property type="match status" value="1"/>
</dbReference>
<dbReference type="InterPro" id="IPR000014">
    <property type="entry name" value="PAS"/>
</dbReference>
<gene>
    <name evidence="9" type="primary">cph1_4</name>
    <name evidence="9" type="ORF">ADICEAN_00939</name>
</gene>
<dbReference type="InterPro" id="IPR013655">
    <property type="entry name" value="PAS_fold_3"/>
</dbReference>
<dbReference type="RefSeq" id="WP_009194341.1">
    <property type="nucleotide sequence ID" value="NZ_AODQ01000015.1"/>
</dbReference>
<feature type="domain" description="PAC" evidence="8">
    <location>
        <begin position="197"/>
        <end position="249"/>
    </location>
</feature>
<dbReference type="SUPFAM" id="SSF55785">
    <property type="entry name" value="PYP-like sensor domain (PAS domain)"/>
    <property type="match status" value="4"/>
</dbReference>
<dbReference type="PROSITE" id="PS50109">
    <property type="entry name" value="HIS_KIN"/>
    <property type="match status" value="1"/>
</dbReference>
<keyword evidence="10" id="KW-1185">Reference proteome</keyword>
<dbReference type="PANTHER" id="PTHR43304:SF1">
    <property type="entry name" value="PAC DOMAIN-CONTAINING PROTEIN"/>
    <property type="match status" value="1"/>
</dbReference>
<dbReference type="InterPro" id="IPR000700">
    <property type="entry name" value="PAS-assoc_C"/>
</dbReference>
<dbReference type="FunFam" id="3.30.565.10:FF:000006">
    <property type="entry name" value="Sensor histidine kinase WalK"/>
    <property type="match status" value="1"/>
</dbReference>
<dbReference type="SMART" id="SM00387">
    <property type="entry name" value="HATPase_c"/>
    <property type="match status" value="1"/>
</dbReference>
<evidence type="ECO:0000259" key="8">
    <source>
        <dbReference type="PROSITE" id="PS50113"/>
    </source>
</evidence>
<dbReference type="Gene3D" id="1.10.287.130">
    <property type="match status" value="1"/>
</dbReference>
<keyword evidence="5" id="KW-0418">Kinase</keyword>
<evidence type="ECO:0000313" key="9">
    <source>
        <dbReference type="EMBL" id="EMR03882.1"/>
    </source>
</evidence>
<dbReference type="CDD" id="cd00130">
    <property type="entry name" value="PAS"/>
    <property type="match status" value="2"/>
</dbReference>
<keyword evidence="6" id="KW-0175">Coiled coil</keyword>
<evidence type="ECO:0000256" key="4">
    <source>
        <dbReference type="ARBA" id="ARBA00022679"/>
    </source>
</evidence>
<dbReference type="SUPFAM" id="SSF55874">
    <property type="entry name" value="ATPase domain of HSP90 chaperone/DNA topoisomerase II/histidine kinase"/>
    <property type="match status" value="1"/>
</dbReference>
<dbReference type="InterPro" id="IPR035965">
    <property type="entry name" value="PAS-like_dom_sf"/>
</dbReference>
<dbReference type="SUPFAM" id="SSF47384">
    <property type="entry name" value="Homodimeric domain of signal transducing histidine kinase"/>
    <property type="match status" value="1"/>
</dbReference>
<dbReference type="Pfam" id="PF08448">
    <property type="entry name" value="PAS_4"/>
    <property type="match status" value="2"/>
</dbReference>
<evidence type="ECO:0000256" key="3">
    <source>
        <dbReference type="ARBA" id="ARBA00022553"/>
    </source>
</evidence>
<comment type="caution">
    <text evidence="9">The sequence shown here is derived from an EMBL/GenBank/DDBJ whole genome shotgun (WGS) entry which is preliminary data.</text>
</comment>
<evidence type="ECO:0000259" key="7">
    <source>
        <dbReference type="PROSITE" id="PS50109"/>
    </source>
</evidence>
<dbReference type="Pfam" id="PF02518">
    <property type="entry name" value="HATPase_c"/>
    <property type="match status" value="1"/>
</dbReference>
<dbReference type="InterPro" id="IPR052162">
    <property type="entry name" value="Sensor_kinase/Photoreceptor"/>
</dbReference>
<dbReference type="SMART" id="SM00388">
    <property type="entry name" value="HisKA"/>
    <property type="match status" value="1"/>
</dbReference>
<dbReference type="OrthoDB" id="9766459at2"/>
<dbReference type="InterPro" id="IPR004358">
    <property type="entry name" value="Sig_transdc_His_kin-like_C"/>
</dbReference>
<evidence type="ECO:0000256" key="1">
    <source>
        <dbReference type="ARBA" id="ARBA00000085"/>
    </source>
</evidence>
<keyword evidence="3" id="KW-0597">Phosphoprotein</keyword>
<dbReference type="PRINTS" id="PR00344">
    <property type="entry name" value="BCTRLSENSOR"/>
</dbReference>
<name>M7N9E5_9BACT</name>
<dbReference type="InterPro" id="IPR003594">
    <property type="entry name" value="HATPase_dom"/>
</dbReference>
<feature type="domain" description="PAC" evidence="8">
    <location>
        <begin position="468"/>
        <end position="519"/>
    </location>
</feature>
<evidence type="ECO:0000256" key="2">
    <source>
        <dbReference type="ARBA" id="ARBA00012438"/>
    </source>
</evidence>
<evidence type="ECO:0000256" key="5">
    <source>
        <dbReference type="ARBA" id="ARBA00022777"/>
    </source>
</evidence>
<dbReference type="NCBIfam" id="TIGR00229">
    <property type="entry name" value="sensory_box"/>
    <property type="match status" value="1"/>
</dbReference>
<proteinExistence type="predicted"/>
<dbReference type="PROSITE" id="PS50113">
    <property type="entry name" value="PAC"/>
    <property type="match status" value="2"/>
</dbReference>
<accession>M7N9E5</accession>
<dbReference type="eggNOG" id="COG4251">
    <property type="taxonomic scope" value="Bacteria"/>
</dbReference>
<dbReference type="InterPro" id="IPR005467">
    <property type="entry name" value="His_kinase_dom"/>
</dbReference>
<dbReference type="InterPro" id="IPR036890">
    <property type="entry name" value="HATPase_C_sf"/>
</dbReference>
<dbReference type="Gene3D" id="3.30.565.10">
    <property type="entry name" value="Histidine kinase-like ATPase, C-terminal domain"/>
    <property type="match status" value="1"/>
</dbReference>
<dbReference type="InterPro" id="IPR036097">
    <property type="entry name" value="HisK_dim/P_sf"/>
</dbReference>
<dbReference type="SMART" id="SM00086">
    <property type="entry name" value="PAC"/>
    <property type="match status" value="4"/>
</dbReference>
<dbReference type="InterPro" id="IPR003661">
    <property type="entry name" value="HisK_dim/P_dom"/>
</dbReference>
<dbReference type="PANTHER" id="PTHR43304">
    <property type="entry name" value="PHYTOCHROME-LIKE PROTEIN CPH1"/>
    <property type="match status" value="1"/>
</dbReference>
<organism evidence="9 10">
    <name type="scientific">Cesiribacter andamanensis AMV16</name>
    <dbReference type="NCBI Taxonomy" id="1279009"/>
    <lineage>
        <taxon>Bacteria</taxon>
        <taxon>Pseudomonadati</taxon>
        <taxon>Bacteroidota</taxon>
        <taxon>Cytophagia</taxon>
        <taxon>Cytophagales</taxon>
        <taxon>Cesiribacteraceae</taxon>
        <taxon>Cesiribacter</taxon>
    </lineage>
</organism>
<dbReference type="EC" id="2.7.13.3" evidence="2"/>
<evidence type="ECO:0000313" key="10">
    <source>
        <dbReference type="Proteomes" id="UP000011910"/>
    </source>
</evidence>
<dbReference type="InterPro" id="IPR013656">
    <property type="entry name" value="PAS_4"/>
</dbReference>
<comment type="catalytic activity">
    <reaction evidence="1">
        <text>ATP + protein L-histidine = ADP + protein N-phospho-L-histidine.</text>
        <dbReference type="EC" id="2.7.13.3"/>
    </reaction>
</comment>
<feature type="coiled-coil region" evidence="6">
    <location>
        <begin position="510"/>
        <end position="551"/>
    </location>
</feature>
<dbReference type="Pfam" id="PF08447">
    <property type="entry name" value="PAS_3"/>
    <property type="match status" value="2"/>
</dbReference>
<dbReference type="Pfam" id="PF00512">
    <property type="entry name" value="HisKA"/>
    <property type="match status" value="1"/>
</dbReference>
<dbReference type="Proteomes" id="UP000011910">
    <property type="component" value="Unassembled WGS sequence"/>
</dbReference>
<feature type="domain" description="Histidine kinase" evidence="7">
    <location>
        <begin position="565"/>
        <end position="781"/>
    </location>
</feature>
<dbReference type="AlphaFoldDB" id="M7N9E5"/>
<dbReference type="Gene3D" id="2.10.70.100">
    <property type="match status" value="2"/>
</dbReference>
<evidence type="ECO:0000256" key="6">
    <source>
        <dbReference type="SAM" id="Coils"/>
    </source>
</evidence>
<dbReference type="InterPro" id="IPR001610">
    <property type="entry name" value="PAC"/>
</dbReference>
<sequence length="785" mass="90006">MQAPIAIGVYIGQEHVIEFANPMMCQLWGRRLEQVLNKPLFKALPEVGSQGFEEVLAQVLRTGEPFTGQDLPATLTRNGKLELCYFTILYQPLLDEKGRIRGIIQTATEVTQQVKARKEAEQQEEILKIALESGKLGTWYLDFVQSTFSRSSEYDRIFGYQENLPLFDFDVFLEHVLPEDRKYARASHEQGLKKGSLHYEVRIRRVDGQERWVQIKGETSFNLKGQPMTMSGIIMDITEQKQIVLRERQLAVERAARSESERQGKMLKNLLMQAPALICTLRGPELTFDLVNPQYQQLFRGRRLEGKPLTEALPEVKDQPIYTILRNVYETGEPFSGSEIPMDLDHSGSGHLETSYFNFVYQPMREADGSVEGIVVFAYDVTEQLLARQQTEHSENNLRMALEAGKMGTWHLDLQSGQVTHSLQHDHIFGYSKAVARWNYQTLLDHLLEEDRQMVKDQFAMARKYGDLRFEARIKGADEKLRWILVMGHTYQEGEQPSRMAGVIMDISERKAVEEKLKELTEELASNNEELQLANREIQTHVQELSQTNHQLQLINADLDNFIYTASHDLKAPISNIEGLMHLLIRHLPDKDLKEEMVKKTLDLISASIERFKLTIRDLTDIAKLQKEAVETSLINFSEVLEEVKMDLQSKIDEADAQLDIDIEECQYLIFSHKNLHSILYNLLSNAIKYRSPERRPLVRIRCTKKGGQIVLQVQDNGLGMKEKDLNKIFSMFTRLHTHVEGSGVGLYLVKRILDNAGGKLEVSSELGQGTTFTVYFPPQNQVHS</sequence>
<dbReference type="EMBL" id="AODQ01000015">
    <property type="protein sequence ID" value="EMR03882.1"/>
    <property type="molecule type" value="Genomic_DNA"/>
</dbReference>
<reference evidence="9 10" key="1">
    <citation type="journal article" date="2013" name="Genome Announc.">
        <title>Draft Genome Sequence of Cesiribacter andamanensis Strain AMV16T, Isolated from a Soil Sample from a Mud Volcano in the Andaman Islands, India.</title>
        <authorList>
            <person name="Shivaji S."/>
            <person name="Ara S."/>
            <person name="Begum Z."/>
            <person name="Srinivas T.N."/>
            <person name="Singh A."/>
            <person name="Kumar Pinnaka A."/>
        </authorList>
    </citation>
    <scope>NUCLEOTIDE SEQUENCE [LARGE SCALE GENOMIC DNA]</scope>
    <source>
        <strain evidence="9 10">AMV16</strain>
    </source>
</reference>
<keyword evidence="4 9" id="KW-0808">Transferase</keyword>